<dbReference type="GO" id="GO:0003700">
    <property type="term" value="F:DNA-binding transcription factor activity"/>
    <property type="evidence" value="ECO:0007669"/>
    <property type="project" value="InterPro"/>
</dbReference>
<dbReference type="SUPFAM" id="SSF48452">
    <property type="entry name" value="TPR-like"/>
    <property type="match status" value="1"/>
</dbReference>
<keyword evidence="4" id="KW-1133">Transmembrane helix</keyword>
<dbReference type="Proteomes" id="UP000272428">
    <property type="component" value="Unassembled WGS sequence"/>
</dbReference>
<evidence type="ECO:0000259" key="6">
    <source>
        <dbReference type="PROSITE" id="PS01124"/>
    </source>
</evidence>
<dbReference type="PANTHER" id="PTHR43280:SF34">
    <property type="entry name" value="ARAC-FAMILY TRANSCRIPTIONAL REGULATOR"/>
    <property type="match status" value="1"/>
</dbReference>
<keyword evidence="4" id="KW-0812">Transmembrane</keyword>
<keyword evidence="1" id="KW-0805">Transcription regulation</keyword>
<dbReference type="Pfam" id="PF13181">
    <property type="entry name" value="TPR_8"/>
    <property type="match status" value="1"/>
</dbReference>
<dbReference type="PROSITE" id="PS01124">
    <property type="entry name" value="HTH_ARAC_FAMILY_2"/>
    <property type="match status" value="1"/>
</dbReference>
<protein>
    <submittedName>
        <fullName evidence="7">YesN/AraC family two-component response regulator</fullName>
    </submittedName>
</protein>
<comment type="caution">
    <text evidence="7">The sequence shown here is derived from an EMBL/GenBank/DDBJ whole genome shotgun (WGS) entry which is preliminary data.</text>
</comment>
<evidence type="ECO:0000313" key="8">
    <source>
        <dbReference type="Proteomes" id="UP000272428"/>
    </source>
</evidence>
<dbReference type="OrthoDB" id="5295174at2"/>
<proteinExistence type="predicted"/>
<evidence type="ECO:0000256" key="4">
    <source>
        <dbReference type="SAM" id="Phobius"/>
    </source>
</evidence>
<dbReference type="Gene3D" id="1.25.40.10">
    <property type="entry name" value="Tetratricopeptide repeat domain"/>
    <property type="match status" value="2"/>
</dbReference>
<reference evidence="7 8" key="1">
    <citation type="submission" date="2018-10" db="EMBL/GenBank/DDBJ databases">
        <title>Genomic Encyclopedia of Archaeal and Bacterial Type Strains, Phase II (KMG-II): from individual species to whole genera.</title>
        <authorList>
            <person name="Goeker M."/>
        </authorList>
    </citation>
    <scope>NUCLEOTIDE SEQUENCE [LARGE SCALE GENOMIC DNA]</scope>
    <source>
        <strain evidence="7 8">DSM 14219</strain>
    </source>
</reference>
<dbReference type="GO" id="GO:0043565">
    <property type="term" value="F:sequence-specific DNA binding"/>
    <property type="evidence" value="ECO:0007669"/>
    <property type="project" value="InterPro"/>
</dbReference>
<gene>
    <name evidence="7" type="ORF">BCF58_0906</name>
</gene>
<feature type="signal peptide" evidence="5">
    <location>
        <begin position="1"/>
        <end position="23"/>
    </location>
</feature>
<dbReference type="InterPro" id="IPR019734">
    <property type="entry name" value="TPR_rpt"/>
</dbReference>
<evidence type="ECO:0000256" key="1">
    <source>
        <dbReference type="ARBA" id="ARBA00023015"/>
    </source>
</evidence>
<feature type="domain" description="HTH araC/xylS-type" evidence="6">
    <location>
        <begin position="410"/>
        <end position="514"/>
    </location>
</feature>
<dbReference type="RefSeq" id="WP_121460577.1">
    <property type="nucleotide sequence ID" value="NZ_RBXB01000001.1"/>
</dbReference>
<dbReference type="InterPro" id="IPR011990">
    <property type="entry name" value="TPR-like_helical_dom_sf"/>
</dbReference>
<dbReference type="SMART" id="SM00028">
    <property type="entry name" value="TPR"/>
    <property type="match status" value="4"/>
</dbReference>
<dbReference type="SMART" id="SM00342">
    <property type="entry name" value="HTH_ARAC"/>
    <property type="match status" value="1"/>
</dbReference>
<keyword evidence="2" id="KW-0238">DNA-binding</keyword>
<keyword evidence="4" id="KW-0472">Membrane</keyword>
<evidence type="ECO:0000256" key="3">
    <source>
        <dbReference type="ARBA" id="ARBA00023163"/>
    </source>
</evidence>
<dbReference type="Pfam" id="PF13424">
    <property type="entry name" value="TPR_12"/>
    <property type="match status" value="1"/>
</dbReference>
<keyword evidence="3" id="KW-0804">Transcription</keyword>
<accession>A0A495SN75</accession>
<dbReference type="AlphaFoldDB" id="A0A495SN75"/>
<evidence type="ECO:0000313" key="7">
    <source>
        <dbReference type="EMBL" id="RKT01683.1"/>
    </source>
</evidence>
<dbReference type="InterPro" id="IPR018060">
    <property type="entry name" value="HTH_AraC"/>
</dbReference>
<evidence type="ECO:0000256" key="2">
    <source>
        <dbReference type="ARBA" id="ARBA00023125"/>
    </source>
</evidence>
<dbReference type="Gene3D" id="1.10.10.60">
    <property type="entry name" value="Homeodomain-like"/>
    <property type="match status" value="2"/>
</dbReference>
<name>A0A495SN75_9FLAO</name>
<dbReference type="PANTHER" id="PTHR43280">
    <property type="entry name" value="ARAC-FAMILY TRANSCRIPTIONAL REGULATOR"/>
    <property type="match status" value="1"/>
</dbReference>
<organism evidence="7 8">
    <name type="scientific">Chryseobacterium defluvii</name>
    <dbReference type="NCBI Taxonomy" id="160396"/>
    <lineage>
        <taxon>Bacteria</taxon>
        <taxon>Pseudomonadati</taxon>
        <taxon>Bacteroidota</taxon>
        <taxon>Flavobacteriia</taxon>
        <taxon>Flavobacteriales</taxon>
        <taxon>Weeksellaceae</taxon>
        <taxon>Chryseobacterium group</taxon>
        <taxon>Chryseobacterium</taxon>
    </lineage>
</organism>
<dbReference type="SUPFAM" id="SSF46689">
    <property type="entry name" value="Homeodomain-like"/>
    <property type="match status" value="1"/>
</dbReference>
<evidence type="ECO:0000256" key="5">
    <source>
        <dbReference type="SAM" id="SignalP"/>
    </source>
</evidence>
<feature type="chain" id="PRO_5019861381" evidence="5">
    <location>
        <begin position="24"/>
        <end position="523"/>
    </location>
</feature>
<dbReference type="InterPro" id="IPR009057">
    <property type="entry name" value="Homeodomain-like_sf"/>
</dbReference>
<feature type="transmembrane region" description="Helical" evidence="4">
    <location>
        <begin position="331"/>
        <end position="351"/>
    </location>
</feature>
<keyword evidence="5" id="KW-0732">Signal</keyword>
<sequence>MKKMYFVFILSLYISISAQDAHAYNIIFTKTYLETSQKDFSKAVQIADSLYTVSETSYYKARSLMLAASLYQQSGDIEKSVEYALRSERIIEGTEDDVWKAKIYGFLATQYRFLKLYKQSENYSSKTLNITKQIENPELKNNILGLLMQEMAYCDMEQQQYRKSIHSVLKSQEYFNLTKQDLSFFSSNNEQLLGLNYFYLKDFDRALAHYNKAIAFCKNIPENHITGLIYNGFAQVYIEKGDLPAAKKYIDLAQSISDKSKYLQLKKEVYSTVEKYYTVIEDMKNLTKVQQKQDSVVSKIEEKSYGFVSKSYDQLEEKNTKISESNSIKNIIILMCAVFMVAGTAGFVSYTKRRQKRTIRRFREIIAQINVRKQIEKEIAGTLQENQEEKAMESEYSAIMTTATEEKILQRLEEFEKTDLFTNNNISLSSLASLFETNNKYLSYVINTYKKKDFNNYINDLRVYYVIKKLKDNCQYRKYKIAVLAEEAGFSSQNKFATIFKKTTSMSPSIFIKHLQEELVEEG</sequence>
<dbReference type="Pfam" id="PF00165">
    <property type="entry name" value="HTH_AraC"/>
    <property type="match status" value="1"/>
</dbReference>
<dbReference type="EMBL" id="RBXB01000001">
    <property type="protein sequence ID" value="RKT01683.1"/>
    <property type="molecule type" value="Genomic_DNA"/>
</dbReference>
<keyword evidence="8" id="KW-1185">Reference proteome</keyword>